<dbReference type="EMBL" id="DF384213">
    <property type="protein sequence ID" value="GAE03209.1"/>
    <property type="molecule type" value="Genomic_DNA"/>
</dbReference>
<accession>A0A0S6U6W4</accession>
<name>A0A0S6U6W4_CLOBO</name>
<organism evidence="2">
    <name type="scientific">Clostridium botulinum B str. Osaka05</name>
    <dbReference type="NCBI Taxonomy" id="1407017"/>
    <lineage>
        <taxon>Bacteria</taxon>
        <taxon>Bacillati</taxon>
        <taxon>Bacillota</taxon>
        <taxon>Clostridia</taxon>
        <taxon>Eubacteriales</taxon>
        <taxon>Clostridiaceae</taxon>
        <taxon>Clostridium</taxon>
    </lineage>
</organism>
<feature type="transmembrane region" description="Helical" evidence="1">
    <location>
        <begin position="6"/>
        <end position="32"/>
    </location>
</feature>
<dbReference type="AlphaFoldDB" id="A0A0S6U6W4"/>
<evidence type="ECO:0000256" key="1">
    <source>
        <dbReference type="SAM" id="Phobius"/>
    </source>
</evidence>
<keyword evidence="1" id="KW-0472">Membrane</keyword>
<dbReference type="RefSeq" id="WP_278247363.1">
    <property type="nucleotide sequence ID" value="NZ_DF384213.1"/>
</dbReference>
<dbReference type="HOGENOM" id="CLU_3267897_0_0_9"/>
<dbReference type="Proteomes" id="UP000054164">
    <property type="component" value="Unassembled WGS sequence"/>
</dbReference>
<gene>
    <name evidence="2" type="ORF">CBO05C_2899</name>
</gene>
<proteinExistence type="predicted"/>
<protein>
    <submittedName>
        <fullName evidence="2">Na+ driven multidrug efflux pump</fullName>
    </submittedName>
</protein>
<evidence type="ECO:0000313" key="2">
    <source>
        <dbReference type="EMBL" id="GAE03209.1"/>
    </source>
</evidence>
<reference evidence="2" key="1">
    <citation type="submission" date="2013-10" db="EMBL/GenBank/DDBJ databases">
        <title>Draft genome sequence of Clostridium botulinum type B strain Osaka05.</title>
        <authorList>
            <person name="Sakaguchi Y."/>
            <person name="Hosomi K."/>
            <person name="Uchiyama J."/>
            <person name="Ogura Y."/>
            <person name="Sakaguchi M."/>
            <person name="Kohda T."/>
            <person name="Mukamoto M."/>
            <person name="Misawa N."/>
            <person name="Matsuzaki S."/>
            <person name="Hayashi T."/>
            <person name="Kozaki S."/>
        </authorList>
    </citation>
    <scope>NUCLEOTIDE SEQUENCE</scope>
    <source>
        <strain evidence="2">Osaka05</strain>
    </source>
</reference>
<sequence>MEKATVPMLISMVALLVNTILNYTLIFGHFGFEAMGVKELQ</sequence>
<keyword evidence="1" id="KW-0812">Transmembrane</keyword>
<keyword evidence="1" id="KW-1133">Transmembrane helix</keyword>